<feature type="compositionally biased region" description="Polar residues" evidence="13">
    <location>
        <begin position="142"/>
        <end position="154"/>
    </location>
</feature>
<evidence type="ECO:0000313" key="27">
    <source>
        <dbReference type="EMBL" id="QLI56303.1"/>
    </source>
</evidence>
<reference evidence="24" key="3">
    <citation type="submission" date="2020-07" db="EMBL/GenBank/DDBJ databases">
        <title>Tumor-specific changes in Kaposi sarcoma-associated herpesvirus genomes in Ugandan adults with Kaposi sarcoma.</title>
        <authorList>
            <person name="Goldman J.D."/>
            <person name="Zhao H."/>
            <person name="Pankow A.P."/>
            <person name="Okuku F."/>
            <person name="Schmitt M.W."/>
            <person name="Chen L.H."/>
            <person name="Hill C.A."/>
            <person name="Casper C."/>
            <person name="Phipps W.T."/>
            <person name="Mullins J.I."/>
        </authorList>
    </citation>
    <scope>NUCLEOTIDE SEQUENCE</scope>
    <source>
        <strain evidence="24">U020-B</strain>
        <strain evidence="25">U020-C</strain>
        <strain evidence="26">U020-o1</strain>
        <strain evidence="27">U023-o1</strain>
    </source>
</reference>
<evidence type="ECO:0000313" key="14">
    <source>
        <dbReference type="EMBL" id="ALH44287.1"/>
    </source>
</evidence>
<keyword evidence="6" id="KW-1040">Host Golgi apparatus</keyword>
<gene>
    <name evidence="18" type="primary">ORF47</name>
</gene>
<evidence type="ECO:0000256" key="9">
    <source>
        <dbReference type="ARBA" id="ARBA00022879"/>
    </source>
</evidence>
<evidence type="ECO:0000313" key="17">
    <source>
        <dbReference type="EMBL" id="ALH44550.1"/>
    </source>
</evidence>
<evidence type="ECO:0000313" key="19">
    <source>
        <dbReference type="EMBL" id="ALH44814.1"/>
    </source>
</evidence>
<dbReference type="Pfam" id="PF11108">
    <property type="entry name" value="Phage_glycop_gL"/>
    <property type="match status" value="1"/>
</dbReference>
<dbReference type="EMBL" id="KT271457">
    <property type="protein sequence ID" value="ALH44550.1"/>
    <property type="molecule type" value="Genomic_DNA"/>
</dbReference>
<dbReference type="EMBL" id="KT271468">
    <property type="protein sequence ID" value="ALH45514.1"/>
    <property type="molecule type" value="Genomic_DNA"/>
</dbReference>
<organism evidence="18">
    <name type="scientific">Human herpesvirus 8</name>
    <name type="common">HHV-8</name>
    <name type="synonym">Kaposi's sarcoma-associated herpesvirus</name>
    <dbReference type="NCBI Taxonomy" id="37296"/>
    <lineage>
        <taxon>Viruses</taxon>
        <taxon>Duplodnaviria</taxon>
        <taxon>Heunggongvirae</taxon>
        <taxon>Peploviricota</taxon>
        <taxon>Herviviricetes</taxon>
        <taxon>Herpesvirales</taxon>
        <taxon>Orthoherpesviridae</taxon>
        <taxon>Gammaherpesvirinae</taxon>
        <taxon>Rhadinovirus</taxon>
        <taxon>Rhadinovirus humangamma8</taxon>
    </lineage>
</organism>
<evidence type="ECO:0000313" key="16">
    <source>
        <dbReference type="EMBL" id="ALH44463.1"/>
    </source>
</evidence>
<evidence type="ECO:0000256" key="8">
    <source>
        <dbReference type="ARBA" id="ARBA00022870"/>
    </source>
</evidence>
<dbReference type="EMBL" id="KT271460">
    <property type="protein sequence ID" value="ALH44814.1"/>
    <property type="molecule type" value="Genomic_DNA"/>
</dbReference>
<keyword evidence="4" id="KW-1162">Viral penetration into host cytoplasm</keyword>
<evidence type="ECO:0000256" key="10">
    <source>
        <dbReference type="ARBA" id="ARBA00023136"/>
    </source>
</evidence>
<evidence type="ECO:0000256" key="13">
    <source>
        <dbReference type="SAM" id="MobiDB-lite"/>
    </source>
</evidence>
<sequence>MGIFALFAVLWTTLLVTSHAYVALPCCAIQASGASTLPLFFAVHSIHFADPNHCNGVCIAKLRSKTGDITVETCVNGFNLRSFLVAVVRRLGSWASQENLRLLWYLQRSLTAYTVGFNATTADSSIHNVNIIIISVGKAMNRTGSVSGSQTRAKSSSRRAHAGQKGK</sequence>
<dbReference type="EMBL" id="KT271459">
    <property type="protein sequence ID" value="ALH44726.1"/>
    <property type="molecule type" value="Genomic_DNA"/>
</dbReference>
<dbReference type="EMBL" id="MT510666">
    <property type="protein sequence ID" value="QLI56036.1"/>
    <property type="molecule type" value="Genomic_DNA"/>
</dbReference>
<name>A0A0N7GET8_HHV8</name>
<keyword evidence="9" id="KW-0261">Viral envelope protein</keyword>
<feature type="region of interest" description="Disordered" evidence="13">
    <location>
        <begin position="142"/>
        <end position="167"/>
    </location>
</feature>
<evidence type="ECO:0000313" key="22">
    <source>
        <dbReference type="EMBL" id="ALH45428.1"/>
    </source>
</evidence>
<evidence type="ECO:0000256" key="7">
    <source>
        <dbReference type="ARBA" id="ARBA00022844"/>
    </source>
</evidence>
<evidence type="ECO:0000313" key="20">
    <source>
        <dbReference type="EMBL" id="ALH44990.1"/>
    </source>
</evidence>
<feature type="compositionally biased region" description="Basic residues" evidence="13">
    <location>
        <begin position="155"/>
        <end position="167"/>
    </location>
</feature>
<evidence type="ECO:0000313" key="24">
    <source>
        <dbReference type="EMBL" id="QLI56036.1"/>
    </source>
</evidence>
<keyword evidence="7" id="KW-0946">Virion</keyword>
<organismHost>
    <name type="scientific">Homo sapiens</name>
    <name type="common">Human</name>
    <dbReference type="NCBI Taxonomy" id="9606"/>
</organismHost>
<dbReference type="HAMAP" id="MF_04034">
    <property type="entry name" value="HSV_GL_alphagamma"/>
    <property type="match status" value="1"/>
</dbReference>
<dbReference type="GO" id="GO:0046718">
    <property type="term" value="P:symbiont entry into host cell"/>
    <property type="evidence" value="ECO:0007669"/>
    <property type="project" value="UniProtKB-KW"/>
</dbReference>
<dbReference type="GO" id="GO:0019064">
    <property type="term" value="P:fusion of virus membrane with host plasma membrane"/>
    <property type="evidence" value="ECO:0007669"/>
    <property type="project" value="UniProtKB-KW"/>
</dbReference>
<keyword evidence="3" id="KW-1169">Fusion of virus membrane with host cell membrane</keyword>
<evidence type="ECO:0000256" key="3">
    <source>
        <dbReference type="ARBA" id="ARBA00022521"/>
    </source>
</evidence>
<evidence type="ECO:0000313" key="26">
    <source>
        <dbReference type="EMBL" id="QLI56214.1"/>
    </source>
</evidence>
<dbReference type="Gene3D" id="3.10.390.20">
    <property type="entry name" value="Viral glycoprotein L"/>
    <property type="match status" value="1"/>
</dbReference>
<dbReference type="EMBL" id="MT510667">
    <property type="protein sequence ID" value="QLI56125.1"/>
    <property type="molecule type" value="Genomic_DNA"/>
</dbReference>
<dbReference type="PROSITE" id="PS52026">
    <property type="entry name" value="GL_GHV"/>
    <property type="match status" value="1"/>
</dbReference>
<dbReference type="EMBL" id="MT510669">
    <property type="protein sequence ID" value="QLI56303.1"/>
    <property type="molecule type" value="Genomic_DNA"/>
</dbReference>
<protein>
    <submittedName>
        <fullName evidence="18">ORF47</fullName>
    </submittedName>
</protein>
<evidence type="ECO:0000313" key="21">
    <source>
        <dbReference type="EMBL" id="ALH45164.1"/>
    </source>
</evidence>
<keyword evidence="10" id="KW-0472">Membrane</keyword>
<evidence type="ECO:0000256" key="2">
    <source>
        <dbReference type="ARBA" id="ARBA00022511"/>
    </source>
</evidence>
<evidence type="ECO:0000313" key="15">
    <source>
        <dbReference type="EMBL" id="ALH44375.1"/>
    </source>
</evidence>
<dbReference type="EMBL" id="KT271455">
    <property type="protein sequence ID" value="ALH44375.1"/>
    <property type="molecule type" value="Genomic_DNA"/>
</dbReference>
<dbReference type="EMBL" id="KT271456">
    <property type="protein sequence ID" value="ALH44463.1"/>
    <property type="molecule type" value="Genomic_DNA"/>
</dbReference>
<dbReference type="EMBL" id="MT510668">
    <property type="protein sequence ID" value="QLI56214.1"/>
    <property type="molecule type" value="Genomic_DNA"/>
</dbReference>
<dbReference type="EMBL" id="KT271467">
    <property type="protein sequence ID" value="ALH45428.1"/>
    <property type="molecule type" value="Genomic_DNA"/>
</dbReference>
<dbReference type="InterPro" id="IPR020175">
    <property type="entry name" value="Herpes_gL_rhadinovirus"/>
</dbReference>
<keyword evidence="2" id="KW-1032">Host cell membrane</keyword>
<evidence type="ECO:0000313" key="23">
    <source>
        <dbReference type="EMBL" id="ALH45514.1"/>
    </source>
</evidence>
<reference evidence="18" key="1">
    <citation type="journal article" date="2015" name="J. Virol.">
        <title>Whole-Genome Sequencing of Kaposi's Sarcoma-Associated Herpesvirus from Zambian Kaposi's Sarcoma Biopsy Specimens Reveals Unique Viral Diversity.</title>
        <authorList>
            <person name="Olp L.N."/>
            <person name="Jeanniard A."/>
            <person name="Marimo C."/>
            <person name="West J.T."/>
            <person name="Wood C."/>
        </authorList>
    </citation>
    <scope>NUCLEOTIDE SEQUENCE</scope>
    <source>
        <strain evidence="14">ZM027</strain>
        <strain evidence="15">ZM091</strain>
        <strain evidence="16">ZM095</strain>
        <strain evidence="17">ZM102</strain>
        <strain evidence="18">ZM108</strain>
        <strain evidence="19">ZM114</strain>
        <strain evidence="20">ZM117</strain>
        <strain evidence="21">ZM121</strain>
        <strain evidence="22">ZM128</strain>
        <strain evidence="23">ZM130</strain>
    </source>
</reference>
<dbReference type="EMBL" id="KT271464">
    <property type="protein sequence ID" value="ALH45164.1"/>
    <property type="molecule type" value="Genomic_DNA"/>
</dbReference>
<evidence type="ECO:0000256" key="6">
    <source>
        <dbReference type="ARBA" id="ARBA00022812"/>
    </source>
</evidence>
<evidence type="ECO:0000256" key="4">
    <source>
        <dbReference type="ARBA" id="ARBA00022595"/>
    </source>
</evidence>
<keyword evidence="5" id="KW-0732">Signal</keyword>
<evidence type="ECO:0000256" key="12">
    <source>
        <dbReference type="ARBA" id="ARBA00023296"/>
    </source>
</evidence>
<dbReference type="EMBL" id="KT271454">
    <property type="protein sequence ID" value="ALH44287.1"/>
    <property type="molecule type" value="Genomic_DNA"/>
</dbReference>
<proteinExistence type="inferred from homology"/>
<dbReference type="GO" id="GO:0019031">
    <property type="term" value="C:viral envelope"/>
    <property type="evidence" value="ECO:0007669"/>
    <property type="project" value="UniProtKB-KW"/>
</dbReference>
<dbReference type="InterPro" id="IPR034708">
    <property type="entry name" value="HSV_GL_alphagamma"/>
</dbReference>
<keyword evidence="1" id="KW-1168">Fusion of virus membrane with host membrane</keyword>
<keyword evidence="12" id="KW-1160">Virus entry into host cell</keyword>
<evidence type="ECO:0000256" key="11">
    <source>
        <dbReference type="ARBA" id="ARBA00023180"/>
    </source>
</evidence>
<reference evidence="24" key="2">
    <citation type="submission" date="2020-05" db="EMBL/GenBank/DDBJ databases">
        <authorList>
            <person name="Santiago J.C.A."/>
        </authorList>
    </citation>
    <scope>NUCLEOTIDE SEQUENCE</scope>
    <source>
        <strain evidence="24">U020-B</strain>
        <strain evidence="25">U020-C</strain>
        <strain evidence="26">U020-o1</strain>
        <strain evidence="27">U023-o1</strain>
    </source>
</reference>
<evidence type="ECO:0000313" key="18">
    <source>
        <dbReference type="EMBL" id="ALH44726.1"/>
    </source>
</evidence>
<evidence type="ECO:0000313" key="25">
    <source>
        <dbReference type="EMBL" id="QLI56125.1"/>
    </source>
</evidence>
<evidence type="ECO:0000256" key="1">
    <source>
        <dbReference type="ARBA" id="ARBA00022506"/>
    </source>
</evidence>
<keyword evidence="8" id="KW-1043">Host membrane</keyword>
<dbReference type="EMBL" id="KT271462">
    <property type="protein sequence ID" value="ALH44990.1"/>
    <property type="molecule type" value="Genomic_DNA"/>
</dbReference>
<evidence type="ECO:0000256" key="5">
    <source>
        <dbReference type="ARBA" id="ARBA00022729"/>
    </source>
</evidence>
<dbReference type="InterPro" id="IPR038313">
    <property type="entry name" value="Herpes_gL_rhadinovirus_sf"/>
</dbReference>
<keyword evidence="11" id="KW-0325">Glycoprotein</keyword>
<accession>A0A0N7GET8</accession>